<gene>
    <name evidence="2" type="ORF">DB31_6501</name>
</gene>
<dbReference type="RefSeq" id="WP_044186799.1">
    <property type="nucleotide sequence ID" value="NZ_JMCB01000004.1"/>
</dbReference>
<feature type="transmembrane region" description="Helical" evidence="1">
    <location>
        <begin position="17"/>
        <end position="44"/>
    </location>
</feature>
<dbReference type="EMBL" id="JMCB01000004">
    <property type="protein sequence ID" value="KFE69526.1"/>
    <property type="molecule type" value="Genomic_DNA"/>
</dbReference>
<dbReference type="InterPro" id="IPR023213">
    <property type="entry name" value="CAT-like_dom_sf"/>
</dbReference>
<dbReference type="AlphaFoldDB" id="A0A085WPB3"/>
<proteinExistence type="predicted"/>
<dbReference type="PANTHER" id="PTHR28037:SF1">
    <property type="entry name" value="ALCOHOL O-ACETYLTRANSFERASE 1-RELATED"/>
    <property type="match status" value="1"/>
</dbReference>
<dbReference type="STRING" id="394096.DB31_6501"/>
<feature type="transmembrane region" description="Helical" evidence="1">
    <location>
        <begin position="56"/>
        <end position="83"/>
    </location>
</feature>
<dbReference type="Gene3D" id="3.30.559.10">
    <property type="entry name" value="Chloramphenicol acetyltransferase-like domain"/>
    <property type="match status" value="2"/>
</dbReference>
<dbReference type="OrthoDB" id="5487049at2"/>
<evidence type="ECO:0000313" key="3">
    <source>
        <dbReference type="Proteomes" id="UP000028725"/>
    </source>
</evidence>
<organism evidence="2 3">
    <name type="scientific">Hyalangium minutum</name>
    <dbReference type="NCBI Taxonomy" id="394096"/>
    <lineage>
        <taxon>Bacteria</taxon>
        <taxon>Pseudomonadati</taxon>
        <taxon>Myxococcota</taxon>
        <taxon>Myxococcia</taxon>
        <taxon>Myxococcales</taxon>
        <taxon>Cystobacterineae</taxon>
        <taxon>Archangiaceae</taxon>
        <taxon>Hyalangium</taxon>
    </lineage>
</organism>
<dbReference type="InterPro" id="IPR052058">
    <property type="entry name" value="Alcohol_O-acetyltransferase"/>
</dbReference>
<dbReference type="Proteomes" id="UP000028725">
    <property type="component" value="Unassembled WGS sequence"/>
</dbReference>
<dbReference type="PANTHER" id="PTHR28037">
    <property type="entry name" value="ALCOHOL O-ACETYLTRANSFERASE 1-RELATED"/>
    <property type="match status" value="1"/>
</dbReference>
<name>A0A085WPB3_9BACT</name>
<protein>
    <recommendedName>
        <fullName evidence="4">Diacylglycerol O-acyltransferase</fullName>
    </recommendedName>
</protein>
<reference evidence="2 3" key="1">
    <citation type="submission" date="2014-04" db="EMBL/GenBank/DDBJ databases">
        <title>Genome assembly of Hyalangium minutum DSM 14724.</title>
        <authorList>
            <person name="Sharma G."/>
            <person name="Subramanian S."/>
        </authorList>
    </citation>
    <scope>NUCLEOTIDE SEQUENCE [LARGE SCALE GENOMIC DNA]</scope>
    <source>
        <strain evidence="2 3">DSM 14724</strain>
    </source>
</reference>
<sequence length="532" mass="58294">MSSPPSFQTPFLVGVRAAGLLLCVLSWPLGGAAWLVFAWGALSLLRMPRRRLLVELAIASMLLLAVAPGWAPLVGATVMLLVIPLAPESGALNLNGLDRYFYLQDGPNSRMNSHHFVDTDAPLEREPLERAVAAMLHEVPLARSFVREAPLSVARFVARRPWVGAAELLCWSDAPVEAGDSRALDAPMDLRRLPPWRVIHAPRSEGGYRLCLTVHHSAVDGEGGLLMLDLLVRRYNELRAGRPLTPQVPAHGGQRLREMLRPRGLGWTLRMMRRHVAAADKHKGASALLADDAAAHPTHTRHHLLRIPGATWQRLKAVSTAKGVSRNDLLVGAVFRAASALRQERGWPELRFRSFVPANLREALGVPSGLGNYLGMLDVVALPEDIHSPELEKRLSESIRSKRVLDEAVGFMVNMGLLTLMPPAMFRAALRSNEADPSSFIYSMVVSTIRQPEELALPEGVTTERVLVRGSLTGSPCFGVVIIHSGGQVHGVLEYLSPTVRDETAREFAERWLAEVDRLAGAGDLHEQHRAG</sequence>
<accession>A0A085WPB3</accession>
<comment type="caution">
    <text evidence="2">The sequence shown here is derived from an EMBL/GenBank/DDBJ whole genome shotgun (WGS) entry which is preliminary data.</text>
</comment>
<evidence type="ECO:0000313" key="2">
    <source>
        <dbReference type="EMBL" id="KFE69526.1"/>
    </source>
</evidence>
<keyword evidence="1" id="KW-0472">Membrane</keyword>
<dbReference type="SUPFAM" id="SSF52777">
    <property type="entry name" value="CoA-dependent acyltransferases"/>
    <property type="match status" value="2"/>
</dbReference>
<evidence type="ECO:0000256" key="1">
    <source>
        <dbReference type="SAM" id="Phobius"/>
    </source>
</evidence>
<keyword evidence="1" id="KW-0812">Transmembrane</keyword>
<keyword evidence="3" id="KW-1185">Reference proteome</keyword>
<evidence type="ECO:0008006" key="4">
    <source>
        <dbReference type="Google" id="ProtNLM"/>
    </source>
</evidence>
<keyword evidence="1" id="KW-1133">Transmembrane helix</keyword>
<dbReference type="PATRIC" id="fig|394096.3.peg.2602"/>